<feature type="compositionally biased region" description="Low complexity" evidence="9">
    <location>
        <begin position="309"/>
        <end position="338"/>
    </location>
</feature>
<proteinExistence type="predicted"/>
<reference evidence="10 11" key="1">
    <citation type="journal article" date="2018" name="Biotechnol. Biofuels">
        <title>Integrative visual omics of the white-rot fungus Polyporus brumalis exposes the biotechnological potential of its oxidative enzymes for delignifying raw plant biomass.</title>
        <authorList>
            <person name="Miyauchi S."/>
            <person name="Rancon A."/>
            <person name="Drula E."/>
            <person name="Hage H."/>
            <person name="Chaduli D."/>
            <person name="Favel A."/>
            <person name="Grisel S."/>
            <person name="Henrissat B."/>
            <person name="Herpoel-Gimbert I."/>
            <person name="Ruiz-Duenas F.J."/>
            <person name="Chevret D."/>
            <person name="Hainaut M."/>
            <person name="Lin J."/>
            <person name="Wang M."/>
            <person name="Pangilinan J."/>
            <person name="Lipzen A."/>
            <person name="Lesage-Meessen L."/>
            <person name="Navarro D."/>
            <person name="Riley R."/>
            <person name="Grigoriev I.V."/>
            <person name="Zhou S."/>
            <person name="Raouche S."/>
            <person name="Rosso M.N."/>
        </authorList>
    </citation>
    <scope>NUCLEOTIDE SEQUENCE [LARGE SCALE GENOMIC DNA]</scope>
    <source>
        <strain evidence="10 11">BRFM 1820</strain>
    </source>
</reference>
<feature type="region of interest" description="Disordered" evidence="9">
    <location>
        <begin position="368"/>
        <end position="457"/>
    </location>
</feature>
<feature type="region of interest" description="Disordered" evidence="9">
    <location>
        <begin position="480"/>
        <end position="516"/>
    </location>
</feature>
<evidence type="ECO:0000256" key="3">
    <source>
        <dbReference type="ARBA" id="ARBA00017411"/>
    </source>
</evidence>
<keyword evidence="11" id="KW-1185">Reference proteome</keyword>
<dbReference type="EMBL" id="KZ857440">
    <property type="protein sequence ID" value="RDX45209.1"/>
    <property type="molecule type" value="Genomic_DNA"/>
</dbReference>
<sequence>MSHTSTIPRTRTTISRNTSSILLSPTKRRRTDSEQPSRSKEDGSRQNVSSEEIEVAQPTPAEILRWTFTKAAVASCFVRDVFEMRECGLKDMEYFWLGRIPCRTVRLVGLIVGVQVWEKRTVYTLDDGTAVVDCAMAHAQARPPPSPVKRAPPAKPAVSIKDTTKGLKPSYGDYLLSARNVPLSSSAASSSIASSSSASTTSSKRSLPEPPPPPKPVARVGQSALVVGRVVIRHDTRIVLVDEIVPCASYNDESTHCIAVSDLHRTAYYPSEPLPPFIPPPLPASATSASQRFAPTSPSKRAATQEPQTPASVRSAASSTTTSPSTSVASSSPSSSTTGEHLAPRLRHPSRLHTRDLTANTFRIYVKHYMDNAPPPPRPRRRARSRSSSPSPTPRHSQRQRDSLGTPIKSLSTVRNDATPRPSRVSTTAGDRTPRAFGSGAISNDDSDDESDDDNQMYGYSLSHLRRVPELSLLARRVVKADAHRRHKEERKKAKAQGSRSQQPSASSASSVSASHATTYAPLGPAIKRLFKQAIRTLFSEGDIVLWNGPVHPLPAPALDPFLPSSSALWKVNASTTSVASSVSSSASASRYEQWDEDEALSDPAPEEEAYVPLTPAYFSRVLEGAIRTIMAESASSGEATPKKPASRGTSLIERLRAQEKASAGPPPGPTKEELLVWLRRSDERWARVGEWTVAEALEWGKQEGRVWCVGKGRWEVCG</sequence>
<feature type="region of interest" description="Disordered" evidence="9">
    <location>
        <begin position="189"/>
        <end position="220"/>
    </location>
</feature>
<keyword evidence="6" id="KW-0238">DNA-binding</keyword>
<accession>A0A371CY71</accession>
<feature type="region of interest" description="Disordered" evidence="9">
    <location>
        <begin position="141"/>
        <end position="164"/>
    </location>
</feature>
<gene>
    <name evidence="10" type="ORF">OH76DRAFT_1445016</name>
</gene>
<feature type="compositionally biased region" description="Low complexity" evidence="9">
    <location>
        <begin position="496"/>
        <end position="516"/>
    </location>
</feature>
<keyword evidence="7" id="KW-0539">Nucleus</keyword>
<dbReference type="InterPro" id="IPR040260">
    <property type="entry name" value="RFA2-like"/>
</dbReference>
<feature type="compositionally biased region" description="Acidic residues" evidence="9">
    <location>
        <begin position="445"/>
        <end position="455"/>
    </location>
</feature>
<feature type="region of interest" description="Disordered" evidence="9">
    <location>
        <begin position="279"/>
        <end position="355"/>
    </location>
</feature>
<dbReference type="GO" id="GO:0003677">
    <property type="term" value="F:DNA binding"/>
    <property type="evidence" value="ECO:0007669"/>
    <property type="project" value="UniProtKB-KW"/>
</dbReference>
<dbReference type="Proteomes" id="UP000256964">
    <property type="component" value="Unassembled WGS sequence"/>
</dbReference>
<dbReference type="Gene3D" id="2.40.50.140">
    <property type="entry name" value="Nucleic acid-binding proteins"/>
    <property type="match status" value="1"/>
</dbReference>
<feature type="compositionally biased region" description="Basic residues" evidence="9">
    <location>
        <begin position="483"/>
        <end position="495"/>
    </location>
</feature>
<evidence type="ECO:0000256" key="9">
    <source>
        <dbReference type="SAM" id="MobiDB-lite"/>
    </source>
</evidence>
<dbReference type="AlphaFoldDB" id="A0A371CY71"/>
<evidence type="ECO:0000256" key="1">
    <source>
        <dbReference type="ARBA" id="ARBA00004123"/>
    </source>
</evidence>
<comment type="subcellular location">
    <subcellularLocation>
        <location evidence="2">Chromosome</location>
        <location evidence="2">Telomere</location>
    </subcellularLocation>
    <subcellularLocation>
        <location evidence="1">Nucleus</location>
    </subcellularLocation>
</comment>
<evidence type="ECO:0000256" key="8">
    <source>
        <dbReference type="ARBA" id="ARBA00030039"/>
    </source>
</evidence>
<name>A0A371CY71_9APHY</name>
<dbReference type="GO" id="GO:0000781">
    <property type="term" value="C:chromosome, telomeric region"/>
    <property type="evidence" value="ECO:0007669"/>
    <property type="project" value="UniProtKB-SubCell"/>
</dbReference>
<dbReference type="STRING" id="139420.A0A371CY71"/>
<evidence type="ECO:0000313" key="10">
    <source>
        <dbReference type="EMBL" id="RDX45209.1"/>
    </source>
</evidence>
<feature type="compositionally biased region" description="Acidic residues" evidence="9">
    <location>
        <begin position="595"/>
        <end position="607"/>
    </location>
</feature>
<keyword evidence="5" id="KW-0779">Telomere</keyword>
<evidence type="ECO:0000256" key="2">
    <source>
        <dbReference type="ARBA" id="ARBA00004574"/>
    </source>
</evidence>
<dbReference type="PANTHER" id="PTHR13989:SF33">
    <property type="entry name" value="CST COMPLEX SUBUNIT STN1"/>
    <property type="match status" value="1"/>
</dbReference>
<keyword evidence="4" id="KW-0158">Chromosome</keyword>
<organism evidence="10 11">
    <name type="scientific">Lentinus brumalis</name>
    <dbReference type="NCBI Taxonomy" id="2498619"/>
    <lineage>
        <taxon>Eukaryota</taxon>
        <taxon>Fungi</taxon>
        <taxon>Dikarya</taxon>
        <taxon>Basidiomycota</taxon>
        <taxon>Agaricomycotina</taxon>
        <taxon>Agaricomycetes</taxon>
        <taxon>Polyporales</taxon>
        <taxon>Polyporaceae</taxon>
        <taxon>Lentinus</taxon>
    </lineage>
</organism>
<evidence type="ECO:0000313" key="11">
    <source>
        <dbReference type="Proteomes" id="UP000256964"/>
    </source>
</evidence>
<feature type="compositionally biased region" description="Low complexity" evidence="9">
    <location>
        <begin position="189"/>
        <end position="203"/>
    </location>
</feature>
<feature type="compositionally biased region" description="Low complexity" evidence="9">
    <location>
        <begin position="148"/>
        <end position="159"/>
    </location>
</feature>
<dbReference type="GO" id="GO:0005634">
    <property type="term" value="C:nucleus"/>
    <property type="evidence" value="ECO:0007669"/>
    <property type="project" value="UniProtKB-SubCell"/>
</dbReference>
<evidence type="ECO:0000256" key="6">
    <source>
        <dbReference type="ARBA" id="ARBA00023125"/>
    </source>
</evidence>
<protein>
    <recommendedName>
        <fullName evidence="3">CST complex subunit STN1</fullName>
    </recommendedName>
    <alternativeName>
        <fullName evidence="8">Suppressor of cdc thirteen homolog</fullName>
    </alternativeName>
</protein>
<dbReference type="InterPro" id="IPR012340">
    <property type="entry name" value="NA-bd_OB-fold"/>
</dbReference>
<evidence type="ECO:0000256" key="5">
    <source>
        <dbReference type="ARBA" id="ARBA00022895"/>
    </source>
</evidence>
<dbReference type="PANTHER" id="PTHR13989">
    <property type="entry name" value="REPLICATION PROTEIN A-RELATED"/>
    <property type="match status" value="1"/>
</dbReference>
<feature type="region of interest" description="Disordered" evidence="9">
    <location>
        <begin position="582"/>
        <end position="607"/>
    </location>
</feature>
<evidence type="ECO:0000256" key="7">
    <source>
        <dbReference type="ARBA" id="ARBA00023242"/>
    </source>
</evidence>
<evidence type="ECO:0000256" key="4">
    <source>
        <dbReference type="ARBA" id="ARBA00022454"/>
    </source>
</evidence>
<feature type="region of interest" description="Disordered" evidence="9">
    <location>
        <begin position="1"/>
        <end position="54"/>
    </location>
</feature>
<dbReference type="OrthoDB" id="77828at2759"/>
<feature type="compositionally biased region" description="Low complexity" evidence="9">
    <location>
        <begin position="1"/>
        <end position="24"/>
    </location>
</feature>
<feature type="compositionally biased region" description="Basic and acidic residues" evidence="9">
    <location>
        <begin position="31"/>
        <end position="44"/>
    </location>
</feature>